<proteinExistence type="predicted"/>
<organism evidence="1 2">
    <name type="scientific">Candidatus Synechococcus spongiarum SP3</name>
    <dbReference type="NCBI Taxonomy" id="1604020"/>
    <lineage>
        <taxon>Bacteria</taxon>
        <taxon>Bacillati</taxon>
        <taxon>Cyanobacteriota</taxon>
        <taxon>Cyanophyceae</taxon>
        <taxon>Synechococcales</taxon>
        <taxon>Synechococcaceae</taxon>
        <taxon>Synechococcus</taxon>
    </lineage>
</organism>
<protein>
    <submittedName>
        <fullName evidence="1">Uncharacterized protein</fullName>
    </submittedName>
</protein>
<comment type="caution">
    <text evidence="1">The sequence shown here is derived from an EMBL/GenBank/DDBJ whole genome shotgun (WGS) entry which is preliminary data.</text>
</comment>
<gene>
    <name evidence="1" type="ORF">TE42_08660</name>
</gene>
<dbReference type="AlphaFoldDB" id="A0A0G2J494"/>
<accession>A0A0G2J494</accession>
<dbReference type="PATRIC" id="fig|1604020.3.peg.1750"/>
<dbReference type="Proteomes" id="UP000035067">
    <property type="component" value="Unassembled WGS sequence"/>
</dbReference>
<evidence type="ECO:0000313" key="2">
    <source>
        <dbReference type="Proteomes" id="UP000035067"/>
    </source>
</evidence>
<feature type="non-terminal residue" evidence="1">
    <location>
        <position position="1"/>
    </location>
</feature>
<dbReference type="EMBL" id="JXQG01000063">
    <property type="protein sequence ID" value="KKZ11085.1"/>
    <property type="molecule type" value="Genomic_DNA"/>
</dbReference>
<evidence type="ECO:0000313" key="1">
    <source>
        <dbReference type="EMBL" id="KKZ11085.1"/>
    </source>
</evidence>
<sequence>VVLAMGALQRADIRALSGKVDQINDQRGGRIDQVNMRVDRVNERFDLLTDQMNERFDQLYQLLLP</sequence>
<reference evidence="1 2" key="1">
    <citation type="submission" date="2015-01" db="EMBL/GenBank/DDBJ databases">
        <title>Lifestyle Evolution in Cyanobacterial Symbionts of Sponges.</title>
        <authorList>
            <person name="Burgsdorf I."/>
            <person name="Slaby B.M."/>
            <person name="Handley K.M."/>
            <person name="Haber M."/>
            <person name="Blom J."/>
            <person name="Marshall C.W."/>
            <person name="Gilbert J.A."/>
            <person name="Hentschel U."/>
            <person name="Steindler L."/>
        </authorList>
    </citation>
    <scope>NUCLEOTIDE SEQUENCE [LARGE SCALE GENOMIC DNA]</scope>
    <source>
        <strain evidence="1">SP3</strain>
    </source>
</reference>
<name>A0A0G2J494_9SYNE</name>
<dbReference type="Gene3D" id="3.90.20.10">
    <property type="match status" value="1"/>
</dbReference>